<feature type="compositionally biased region" description="Acidic residues" evidence="1">
    <location>
        <begin position="707"/>
        <end position="716"/>
    </location>
</feature>
<dbReference type="VEuPathDB" id="CryptoDB:Vbra_20178"/>
<feature type="compositionally biased region" description="Pro residues" evidence="1">
    <location>
        <begin position="450"/>
        <end position="459"/>
    </location>
</feature>
<evidence type="ECO:0000313" key="2">
    <source>
        <dbReference type="EMBL" id="CEL93345.1"/>
    </source>
</evidence>
<dbReference type="AlphaFoldDB" id="A0A0G4ECS1"/>
<name>A0A0G4ECS1_VITBC</name>
<dbReference type="EMBL" id="CDMY01000158">
    <property type="protein sequence ID" value="CEL93345.1"/>
    <property type="molecule type" value="Genomic_DNA"/>
</dbReference>
<dbReference type="InParanoid" id="A0A0G4ECS1"/>
<proteinExistence type="predicted"/>
<evidence type="ECO:0000256" key="1">
    <source>
        <dbReference type="SAM" id="MobiDB-lite"/>
    </source>
</evidence>
<feature type="region of interest" description="Disordered" evidence="1">
    <location>
        <begin position="332"/>
        <end position="459"/>
    </location>
</feature>
<evidence type="ECO:0000313" key="3">
    <source>
        <dbReference type="Proteomes" id="UP000041254"/>
    </source>
</evidence>
<feature type="compositionally biased region" description="Basic and acidic residues" evidence="1">
    <location>
        <begin position="921"/>
        <end position="948"/>
    </location>
</feature>
<feature type="region of interest" description="Disordered" evidence="1">
    <location>
        <begin position="1"/>
        <end position="28"/>
    </location>
</feature>
<accession>A0A0G4ECS1</accession>
<feature type="region of interest" description="Disordered" evidence="1">
    <location>
        <begin position="692"/>
        <end position="732"/>
    </location>
</feature>
<sequence>MGAAVRVGSSPVPTESSPSECTSPSPFHAPLANEIAGVYERLRALDPHAPPLEQLTTNQSYHCPPNDRDTSRGDSGVKVLLPSAMVQEGWLGRLLKLSHGQMLQRARDESRRRQGKAKAERFGRAAALLGRWLARLRWGARKGNSTIPSMCQLEQQNDPSSNTNRSITFQVCGLKSRVDCFPHQCDGLIHTHPLACNTNVGRCGLVGAYPHFGGGEDPGLACTGEGVGRHCVKNGRYGVSFSLLMECEPMHSWPASQAAPSLIQRSQSVMRDVKSHRSQHTSYIKTRRGIGLRADRDQQLLLLYLFRALLLHKQRQRRGHRYHTRVPTALAQAAQSTALNTSHTAPPTPNQPANHAPTDAQQPLPANDKAPPALKSQEGTRHTETQVPPPQTPSEEQKPSDKDLTPRDMSQPPPQPQPKTGGEWIPIHATTDQGKNAPARQEDSVSKPSPSSPPSPLPLPSSACRWIAASFEATAATALADLMRSQDVSATDLSVMQMRQRGEAGGGVSIIDVFLATAARRRSDVKGVLLPLASPEGRATLLAKVREAVKVSIGRMTTAPSVDDFSNTLKIIRIENVTLVPPAVSADSPPISLLQSSTGGFFDQPILSSLSNALSLSAGTTRSRNPYTQETSPLVAPCKGCAPSTRLTASYDAEADQDAGMYTENPSGIELLTLGEKPAESRPQPVSFIEETSTVGPSVRDRRNDEVEGDSEEEVDILQRGSELDPPPEEMPMHNLHNEDIPLTSLIMPSKPVPEKGKEGEGWIAIEKSTPPTPPPVPPQRETEKKTIAAADLPAHLHKKEAPPSVTFRYPSAGGALFEFVDTKAGGDKGTTVSRPCCVFKASKQLQWSPFDETTRSAAEKTQKKCNGLVTPVIKGPTHVAPAPSPPPSPQPAAKKEEGHAPQPAETQASTKENMSLPPAKQEDDKVETPPGEKEGSAEAGAKKREASPENGRAATEGETPVESKATDKHEEKAKSEDTTSDKTEAKEKPKTEEKESTQTPPAEPFFSFTWGDGQQTAPAGKATGRNGYEYRVQVVVVTVLVLGFGVLAM</sequence>
<feature type="compositionally biased region" description="Low complexity" evidence="1">
    <location>
        <begin position="332"/>
        <end position="342"/>
    </location>
</feature>
<reference evidence="2 3" key="1">
    <citation type="submission" date="2014-11" db="EMBL/GenBank/DDBJ databases">
        <authorList>
            <person name="Zhu J."/>
            <person name="Qi W."/>
            <person name="Song R."/>
        </authorList>
    </citation>
    <scope>NUCLEOTIDE SEQUENCE [LARGE SCALE GENOMIC DNA]</scope>
</reference>
<feature type="compositionally biased region" description="Basic and acidic residues" evidence="1">
    <location>
        <begin position="965"/>
        <end position="997"/>
    </location>
</feature>
<feature type="compositionally biased region" description="Basic and acidic residues" evidence="1">
    <location>
        <begin position="395"/>
        <end position="406"/>
    </location>
</feature>
<feature type="region of interest" description="Disordered" evidence="1">
    <location>
        <begin position="51"/>
        <end position="75"/>
    </location>
</feature>
<keyword evidence="3" id="KW-1185">Reference proteome</keyword>
<feature type="compositionally biased region" description="Low complexity" evidence="1">
    <location>
        <begin position="9"/>
        <end position="26"/>
    </location>
</feature>
<feature type="compositionally biased region" description="Polar residues" evidence="1">
    <location>
        <begin position="905"/>
        <end position="914"/>
    </location>
</feature>
<organism evidence="2 3">
    <name type="scientific">Vitrella brassicaformis (strain CCMP3155)</name>
    <dbReference type="NCBI Taxonomy" id="1169540"/>
    <lineage>
        <taxon>Eukaryota</taxon>
        <taxon>Sar</taxon>
        <taxon>Alveolata</taxon>
        <taxon>Colpodellida</taxon>
        <taxon>Vitrellaceae</taxon>
        <taxon>Vitrella</taxon>
    </lineage>
</organism>
<gene>
    <name evidence="2" type="ORF">Vbra_20178</name>
</gene>
<protein>
    <submittedName>
        <fullName evidence="2">Uncharacterized protein</fullName>
    </submittedName>
</protein>
<dbReference type="Proteomes" id="UP000041254">
    <property type="component" value="Unassembled WGS sequence"/>
</dbReference>
<feature type="region of interest" description="Disordered" evidence="1">
    <location>
        <begin position="872"/>
        <end position="1023"/>
    </location>
</feature>